<name>A0A2C9DJU3_ERISI</name>
<dbReference type="CDD" id="cd01241">
    <property type="entry name" value="PH_PKB"/>
    <property type="match status" value="1"/>
</dbReference>
<evidence type="ECO:0000259" key="14">
    <source>
        <dbReference type="PROSITE" id="PS50011"/>
    </source>
</evidence>
<dbReference type="InterPro" id="IPR011009">
    <property type="entry name" value="Kinase-like_dom_sf"/>
</dbReference>
<dbReference type="Gene3D" id="3.30.200.20">
    <property type="entry name" value="Phosphorylase Kinase, domain 1"/>
    <property type="match status" value="1"/>
</dbReference>
<evidence type="ECO:0000259" key="13">
    <source>
        <dbReference type="PROSITE" id="PS50003"/>
    </source>
</evidence>
<dbReference type="PROSITE" id="PS00107">
    <property type="entry name" value="PROTEIN_KINASE_ATP"/>
    <property type="match status" value="1"/>
</dbReference>
<dbReference type="InterPro" id="IPR039026">
    <property type="entry name" value="PH_PKB"/>
</dbReference>
<evidence type="ECO:0000256" key="6">
    <source>
        <dbReference type="ARBA" id="ARBA00022741"/>
    </source>
</evidence>
<dbReference type="GO" id="GO:0005524">
    <property type="term" value="F:ATP binding"/>
    <property type="evidence" value="ECO:0007669"/>
    <property type="project" value="UniProtKB-UniRule"/>
</dbReference>
<dbReference type="InterPro" id="IPR017892">
    <property type="entry name" value="Pkinase_C"/>
</dbReference>
<accession>A0A2C9DJU3</accession>
<dbReference type="AlphaFoldDB" id="A0A2C9DJU3"/>
<dbReference type="SMART" id="SM00233">
    <property type="entry name" value="PH"/>
    <property type="match status" value="1"/>
</dbReference>
<dbReference type="GO" id="GO:0004674">
    <property type="term" value="F:protein serine/threonine kinase activity"/>
    <property type="evidence" value="ECO:0007669"/>
    <property type="project" value="UniProtKB-KW"/>
</dbReference>
<comment type="similarity">
    <text evidence="1">Belongs to the protein kinase superfamily. AGC Ser/Thr protein kinase family. RAC subfamily.</text>
</comment>
<evidence type="ECO:0000256" key="8">
    <source>
        <dbReference type="ARBA" id="ARBA00022840"/>
    </source>
</evidence>
<protein>
    <recommendedName>
        <fullName evidence="2">non-specific serine/threonine protein kinase</fullName>
        <ecNumber evidence="2">2.7.11.1</ecNumber>
    </recommendedName>
</protein>
<evidence type="ECO:0000256" key="7">
    <source>
        <dbReference type="ARBA" id="ARBA00022777"/>
    </source>
</evidence>
<dbReference type="Pfam" id="PF00433">
    <property type="entry name" value="Pkinase_C"/>
    <property type="match status" value="1"/>
</dbReference>
<organism evidence="16">
    <name type="scientific">Eriocheir sinensis</name>
    <name type="common">Chinese mitten crab</name>
    <dbReference type="NCBI Taxonomy" id="95602"/>
    <lineage>
        <taxon>Eukaryota</taxon>
        <taxon>Metazoa</taxon>
        <taxon>Ecdysozoa</taxon>
        <taxon>Arthropoda</taxon>
        <taxon>Crustacea</taxon>
        <taxon>Multicrustacea</taxon>
        <taxon>Malacostraca</taxon>
        <taxon>Eumalacostraca</taxon>
        <taxon>Eucarida</taxon>
        <taxon>Decapoda</taxon>
        <taxon>Pleocyemata</taxon>
        <taxon>Brachyura</taxon>
        <taxon>Eubrachyura</taxon>
        <taxon>Grapsoidea</taxon>
        <taxon>Varunidae</taxon>
        <taxon>Eriocheir</taxon>
    </lineage>
</organism>
<feature type="domain" description="Protein kinase" evidence="14">
    <location>
        <begin position="163"/>
        <end position="464"/>
    </location>
</feature>
<keyword evidence="7 16" id="KW-0418">Kinase</keyword>
<sequence>MDEAAIPPRPAIVKEGWLNKRGEHIKNWRQRYFFLQEDGTLLGFKTKPEHGLEDPLNNFTVKRCQILKTERPRPNTFIIRGLHWTTVIERTFNAQSASDREAWMEAIKQVSERISDNTSGRCVEIQEADSVEQIQLKYSSDDDDTSQGSRGTKKKRKITLDNFEFLKVLGKGTFGKVILCREKSSNHFYAIKILRKDVIIKRDEVAHTLTENRVLQVVDHPFLTYLKYSFQTNDRLCFVMEYVNGGELFFHLNQERIFPEERAKFYGAEICLALGYLHERNIIYRDLKLENLLLDADGHIKIADFGLCKEDISYGSTTRTFCGTPEYLAPEVRFPKTISQEARDLLKGLLHKDPNKRLGGGPGDVKEVQSHPFYITINWKLLEEKKLTPPFKPQVTSETDTRYFDREFTGESVQLTPPDQVEPLGPIAEESEAAAFNQFSYQDNSTLGSSLASSLNSLGMAEEG</sequence>
<evidence type="ECO:0000256" key="10">
    <source>
        <dbReference type="ARBA" id="ARBA00048679"/>
    </source>
</evidence>
<dbReference type="Pfam" id="PF00069">
    <property type="entry name" value="Pkinase"/>
    <property type="match status" value="1"/>
</dbReference>
<dbReference type="InterPro" id="IPR001849">
    <property type="entry name" value="PH_domain"/>
</dbReference>
<dbReference type="SUPFAM" id="SSF50729">
    <property type="entry name" value="PH domain-like"/>
    <property type="match status" value="1"/>
</dbReference>
<evidence type="ECO:0000256" key="11">
    <source>
        <dbReference type="PROSITE-ProRule" id="PRU10141"/>
    </source>
</evidence>
<feature type="domain" description="AGC-kinase C-terminal" evidence="15">
    <location>
        <begin position="375"/>
        <end position="451"/>
    </location>
</feature>
<evidence type="ECO:0000256" key="9">
    <source>
        <dbReference type="ARBA" id="ARBA00047899"/>
    </source>
</evidence>
<dbReference type="PROSITE" id="PS00108">
    <property type="entry name" value="PROTEIN_KINASE_ST"/>
    <property type="match status" value="1"/>
</dbReference>
<dbReference type="Pfam" id="PF00169">
    <property type="entry name" value="PH"/>
    <property type="match status" value="1"/>
</dbReference>
<keyword evidence="4" id="KW-0597">Phosphoprotein</keyword>
<keyword evidence="5 16" id="KW-0808">Transferase</keyword>
<evidence type="ECO:0000256" key="4">
    <source>
        <dbReference type="ARBA" id="ARBA00022553"/>
    </source>
</evidence>
<keyword evidence="3 12" id="KW-0723">Serine/threonine-protein kinase</keyword>
<dbReference type="SMART" id="SM00220">
    <property type="entry name" value="S_TKc"/>
    <property type="match status" value="1"/>
</dbReference>
<dbReference type="FunFam" id="1.10.510.10:FF:000634">
    <property type="entry name" value="Protein kinase C"/>
    <property type="match status" value="1"/>
</dbReference>
<proteinExistence type="evidence at transcript level"/>
<dbReference type="InterPro" id="IPR011993">
    <property type="entry name" value="PH-like_dom_sf"/>
</dbReference>
<dbReference type="Gene3D" id="1.10.510.10">
    <property type="entry name" value="Transferase(Phosphotransferase) domain 1"/>
    <property type="match status" value="2"/>
</dbReference>
<evidence type="ECO:0000259" key="15">
    <source>
        <dbReference type="PROSITE" id="PS51285"/>
    </source>
</evidence>
<dbReference type="InterPro" id="IPR000719">
    <property type="entry name" value="Prot_kinase_dom"/>
</dbReference>
<evidence type="ECO:0000256" key="1">
    <source>
        <dbReference type="ARBA" id="ARBA00006935"/>
    </source>
</evidence>
<dbReference type="FunFam" id="3.30.200.20:FF:001053">
    <property type="entry name" value="Non-specific serine/threonine protein kinase"/>
    <property type="match status" value="1"/>
</dbReference>
<dbReference type="GO" id="GO:0032869">
    <property type="term" value="P:cellular response to insulin stimulus"/>
    <property type="evidence" value="ECO:0007669"/>
    <property type="project" value="UniProtKB-ARBA"/>
</dbReference>
<reference evidence="16" key="1">
    <citation type="submission" date="2017-03" db="EMBL/GenBank/DDBJ databases">
        <authorList>
            <person name="Afonso C.L."/>
            <person name="Miller P.J."/>
            <person name="Scott M.A."/>
            <person name="Spackman E."/>
            <person name="Goraichik I."/>
            <person name="Dimitrov K.M."/>
            <person name="Suarez D.L."/>
            <person name="Swayne D.E."/>
        </authorList>
    </citation>
    <scope>NUCLEOTIDE SEQUENCE</scope>
</reference>
<dbReference type="InterPro" id="IPR017441">
    <property type="entry name" value="Protein_kinase_ATP_BS"/>
</dbReference>
<keyword evidence="6 11" id="KW-0547">Nucleotide-binding</keyword>
<feature type="binding site" evidence="11">
    <location>
        <position position="201"/>
    </location>
    <ligand>
        <name>ATP</name>
        <dbReference type="ChEBI" id="CHEBI:30616"/>
    </ligand>
</feature>
<dbReference type="SMR" id="A0A2C9DJU3"/>
<dbReference type="FunFam" id="2.30.29.30:FF:000404">
    <property type="entry name" value="Non-specific serine/threonine protein kinase"/>
    <property type="match status" value="1"/>
</dbReference>
<dbReference type="SMART" id="SM00133">
    <property type="entry name" value="S_TK_X"/>
    <property type="match status" value="1"/>
</dbReference>
<dbReference type="SUPFAM" id="SSF56112">
    <property type="entry name" value="Protein kinase-like (PK-like)"/>
    <property type="match status" value="1"/>
</dbReference>
<comment type="catalytic activity">
    <reaction evidence="9">
        <text>L-threonyl-[protein] + ATP = O-phospho-L-threonyl-[protein] + ADP + H(+)</text>
        <dbReference type="Rhea" id="RHEA:46608"/>
        <dbReference type="Rhea" id="RHEA-COMP:11060"/>
        <dbReference type="Rhea" id="RHEA-COMP:11605"/>
        <dbReference type="ChEBI" id="CHEBI:15378"/>
        <dbReference type="ChEBI" id="CHEBI:30013"/>
        <dbReference type="ChEBI" id="CHEBI:30616"/>
        <dbReference type="ChEBI" id="CHEBI:61977"/>
        <dbReference type="ChEBI" id="CHEBI:456216"/>
        <dbReference type="EC" id="2.7.11.1"/>
    </reaction>
</comment>
<evidence type="ECO:0000256" key="3">
    <source>
        <dbReference type="ARBA" id="ARBA00022527"/>
    </source>
</evidence>
<dbReference type="PROSITE" id="PS50003">
    <property type="entry name" value="PH_DOMAIN"/>
    <property type="match status" value="1"/>
</dbReference>
<dbReference type="PANTHER" id="PTHR24351">
    <property type="entry name" value="RIBOSOMAL PROTEIN S6 KINASE"/>
    <property type="match status" value="1"/>
</dbReference>
<evidence type="ECO:0000313" key="16">
    <source>
        <dbReference type="EMBL" id="ARE31874.1"/>
    </source>
</evidence>
<gene>
    <name evidence="16" type="primary">PKB</name>
</gene>
<dbReference type="PROSITE" id="PS51285">
    <property type="entry name" value="AGC_KINASE_CTER"/>
    <property type="match status" value="1"/>
</dbReference>
<dbReference type="EC" id="2.7.11.1" evidence="2"/>
<evidence type="ECO:0000256" key="12">
    <source>
        <dbReference type="RuleBase" id="RU000304"/>
    </source>
</evidence>
<dbReference type="InterPro" id="IPR000961">
    <property type="entry name" value="AGC-kinase_C"/>
</dbReference>
<dbReference type="GO" id="GO:0106310">
    <property type="term" value="F:protein serine kinase activity"/>
    <property type="evidence" value="ECO:0007669"/>
    <property type="project" value="RHEA"/>
</dbReference>
<feature type="domain" description="PH" evidence="13">
    <location>
        <begin position="11"/>
        <end position="112"/>
    </location>
</feature>
<dbReference type="EMBL" id="KY709138">
    <property type="protein sequence ID" value="ARE31874.1"/>
    <property type="molecule type" value="mRNA"/>
</dbReference>
<dbReference type="PROSITE" id="PS50011">
    <property type="entry name" value="PROTEIN_KINASE_DOM"/>
    <property type="match status" value="1"/>
</dbReference>
<dbReference type="OrthoDB" id="63267at2759"/>
<evidence type="ECO:0000256" key="2">
    <source>
        <dbReference type="ARBA" id="ARBA00012513"/>
    </source>
</evidence>
<keyword evidence="8 11" id="KW-0067">ATP-binding</keyword>
<evidence type="ECO:0000256" key="5">
    <source>
        <dbReference type="ARBA" id="ARBA00022679"/>
    </source>
</evidence>
<dbReference type="InterPro" id="IPR008271">
    <property type="entry name" value="Ser/Thr_kinase_AS"/>
</dbReference>
<comment type="catalytic activity">
    <reaction evidence="10">
        <text>L-seryl-[protein] + ATP = O-phospho-L-seryl-[protein] + ADP + H(+)</text>
        <dbReference type="Rhea" id="RHEA:17989"/>
        <dbReference type="Rhea" id="RHEA-COMP:9863"/>
        <dbReference type="Rhea" id="RHEA-COMP:11604"/>
        <dbReference type="ChEBI" id="CHEBI:15378"/>
        <dbReference type="ChEBI" id="CHEBI:29999"/>
        <dbReference type="ChEBI" id="CHEBI:30616"/>
        <dbReference type="ChEBI" id="CHEBI:83421"/>
        <dbReference type="ChEBI" id="CHEBI:456216"/>
        <dbReference type="EC" id="2.7.11.1"/>
    </reaction>
</comment>
<dbReference type="Gene3D" id="2.30.29.30">
    <property type="entry name" value="Pleckstrin-homology domain (PH domain)/Phosphotyrosine-binding domain (PTB)"/>
    <property type="match status" value="1"/>
</dbReference>